<keyword evidence="6" id="KW-1185">Reference proteome</keyword>
<dbReference type="Gene3D" id="3.40.50.1000">
    <property type="entry name" value="HAD superfamily/HAD-like"/>
    <property type="match status" value="1"/>
</dbReference>
<dbReference type="GO" id="GO:0046872">
    <property type="term" value="F:metal ion binding"/>
    <property type="evidence" value="ECO:0007669"/>
    <property type="project" value="UniProtKB-KW"/>
</dbReference>
<comment type="caution">
    <text evidence="5">The sequence shown here is derived from an EMBL/GenBank/DDBJ whole genome shotgun (WGS) entry which is preliminary data.</text>
</comment>
<dbReference type="Pfam" id="PF13419">
    <property type="entry name" value="HAD_2"/>
    <property type="match status" value="1"/>
</dbReference>
<dbReference type="InterPro" id="IPR041492">
    <property type="entry name" value="HAD_2"/>
</dbReference>
<dbReference type="Proteomes" id="UP001149140">
    <property type="component" value="Unassembled WGS sequence"/>
</dbReference>
<evidence type="ECO:0000256" key="2">
    <source>
        <dbReference type="ARBA" id="ARBA00006171"/>
    </source>
</evidence>
<dbReference type="Gene3D" id="1.10.150.240">
    <property type="entry name" value="Putative phosphatase, domain 2"/>
    <property type="match status" value="1"/>
</dbReference>
<keyword evidence="4" id="KW-0460">Magnesium</keyword>
<dbReference type="PANTHER" id="PTHR46193:SF9">
    <property type="entry name" value="HALOACID DEHALOGENASE-LIKE HYDROLASE DOMAIN-CONTAINING PROTEIN SGPP"/>
    <property type="match status" value="1"/>
</dbReference>
<gene>
    <name evidence="5" type="ORF">OM076_26595</name>
</gene>
<dbReference type="InterPro" id="IPR023214">
    <property type="entry name" value="HAD_sf"/>
</dbReference>
<dbReference type="GO" id="GO:0003824">
    <property type="term" value="F:catalytic activity"/>
    <property type="evidence" value="ECO:0007669"/>
    <property type="project" value="UniProtKB-ARBA"/>
</dbReference>
<dbReference type="PANTHER" id="PTHR46193">
    <property type="entry name" value="6-PHOSPHOGLUCONATE PHOSPHATASE"/>
    <property type="match status" value="1"/>
</dbReference>
<proteinExistence type="inferred from homology"/>
<evidence type="ECO:0000256" key="1">
    <source>
        <dbReference type="ARBA" id="ARBA00001946"/>
    </source>
</evidence>
<dbReference type="PRINTS" id="PR00413">
    <property type="entry name" value="HADHALOGNASE"/>
</dbReference>
<dbReference type="InterPro" id="IPR023198">
    <property type="entry name" value="PGP-like_dom2"/>
</dbReference>
<dbReference type="EMBL" id="JAPDOD010000028">
    <property type="protein sequence ID" value="MDA0163868.1"/>
    <property type="molecule type" value="Genomic_DNA"/>
</dbReference>
<name>A0A9X3N2Y7_9ACTN</name>
<dbReference type="NCBIfam" id="TIGR01509">
    <property type="entry name" value="HAD-SF-IA-v3"/>
    <property type="match status" value="1"/>
</dbReference>
<dbReference type="AlphaFoldDB" id="A0A9X3N2Y7"/>
<dbReference type="SFLD" id="SFLDG01135">
    <property type="entry name" value="C1.5.6:_HAD__Beta-PGM__Phospha"/>
    <property type="match status" value="1"/>
</dbReference>
<protein>
    <submittedName>
        <fullName evidence="5">HAD family phosphatase</fullName>
    </submittedName>
</protein>
<organism evidence="5 6">
    <name type="scientific">Solirubrobacter ginsenosidimutans</name>
    <dbReference type="NCBI Taxonomy" id="490573"/>
    <lineage>
        <taxon>Bacteria</taxon>
        <taxon>Bacillati</taxon>
        <taxon>Actinomycetota</taxon>
        <taxon>Thermoleophilia</taxon>
        <taxon>Solirubrobacterales</taxon>
        <taxon>Solirubrobacteraceae</taxon>
        <taxon>Solirubrobacter</taxon>
    </lineage>
</organism>
<evidence type="ECO:0000256" key="4">
    <source>
        <dbReference type="ARBA" id="ARBA00022842"/>
    </source>
</evidence>
<dbReference type="InterPro" id="IPR051600">
    <property type="entry name" value="Beta-PGM-like"/>
</dbReference>
<dbReference type="InterPro" id="IPR006439">
    <property type="entry name" value="HAD-SF_hydro_IA"/>
</dbReference>
<reference evidence="5" key="1">
    <citation type="submission" date="2022-10" db="EMBL/GenBank/DDBJ databases">
        <title>The WGS of Solirubrobacter ginsenosidimutans DSM 21036.</title>
        <authorList>
            <person name="Jiang Z."/>
        </authorList>
    </citation>
    <scope>NUCLEOTIDE SEQUENCE</scope>
    <source>
        <strain evidence="5">DSM 21036</strain>
    </source>
</reference>
<keyword evidence="3" id="KW-0479">Metal-binding</keyword>
<evidence type="ECO:0000313" key="5">
    <source>
        <dbReference type="EMBL" id="MDA0163868.1"/>
    </source>
</evidence>
<accession>A0A9X3N2Y7</accession>
<dbReference type="SFLD" id="SFLDS00003">
    <property type="entry name" value="Haloacid_Dehalogenase"/>
    <property type="match status" value="1"/>
</dbReference>
<dbReference type="SFLD" id="SFLDG01129">
    <property type="entry name" value="C1.5:_HAD__Beta-PGM__Phosphata"/>
    <property type="match status" value="1"/>
</dbReference>
<sequence>MAPIRAIVFDMDGVLIDAKEWHYEALNRALGLLGHAISRYDHIATYDGLPTRKKLEMLSLERGLPRQLHAFINSLKQQYTLQIVHNECKPMFQHEFALSTLKADGLRLAVASNSVRASVELMMERASLTPYLDVILSNQDVEHAKPHPEIFQVAMRRLGVAPSETLVLEDNPHGIEAGRASGAHVMVVQRPEDVVYDRIVERIRAAETAGAVA</sequence>
<comment type="cofactor">
    <cofactor evidence="1">
        <name>Mg(2+)</name>
        <dbReference type="ChEBI" id="CHEBI:18420"/>
    </cofactor>
</comment>
<dbReference type="SUPFAM" id="SSF56784">
    <property type="entry name" value="HAD-like"/>
    <property type="match status" value="1"/>
</dbReference>
<evidence type="ECO:0000313" key="6">
    <source>
        <dbReference type="Proteomes" id="UP001149140"/>
    </source>
</evidence>
<comment type="similarity">
    <text evidence="2">Belongs to the HAD-like hydrolase superfamily. CbbY/CbbZ/Gph/YieH family.</text>
</comment>
<evidence type="ECO:0000256" key="3">
    <source>
        <dbReference type="ARBA" id="ARBA00022723"/>
    </source>
</evidence>
<dbReference type="InterPro" id="IPR036412">
    <property type="entry name" value="HAD-like_sf"/>
</dbReference>
<dbReference type="RefSeq" id="WP_270043115.1">
    <property type="nucleotide sequence ID" value="NZ_JAPDOD010000028.1"/>
</dbReference>